<evidence type="ECO:0000256" key="6">
    <source>
        <dbReference type="ARBA" id="ARBA00022840"/>
    </source>
</evidence>
<dbReference type="Gene3D" id="3.40.50.300">
    <property type="entry name" value="P-loop containing nucleotide triphosphate hydrolases"/>
    <property type="match status" value="2"/>
</dbReference>
<dbReference type="FunFam" id="3.40.50.300:FF:000224">
    <property type="entry name" value="Energy-coupling factor transporter ATP-binding protein EcfA"/>
    <property type="match status" value="1"/>
</dbReference>
<dbReference type="PROSITE" id="PS50893">
    <property type="entry name" value="ABC_TRANSPORTER_2"/>
    <property type="match status" value="2"/>
</dbReference>
<keyword evidence="12" id="KW-1185">Reference proteome</keyword>
<feature type="transmembrane region" description="Helical" evidence="9">
    <location>
        <begin position="162"/>
        <end position="191"/>
    </location>
</feature>
<evidence type="ECO:0000256" key="5">
    <source>
        <dbReference type="ARBA" id="ARBA00022741"/>
    </source>
</evidence>
<dbReference type="SUPFAM" id="SSF52540">
    <property type="entry name" value="P-loop containing nucleoside triphosphate hydrolases"/>
    <property type="match status" value="2"/>
</dbReference>
<dbReference type="InterPro" id="IPR015856">
    <property type="entry name" value="ABC_transpr_CbiO/EcfA_su"/>
</dbReference>
<evidence type="ECO:0000259" key="10">
    <source>
        <dbReference type="PROSITE" id="PS50893"/>
    </source>
</evidence>
<reference evidence="11 12" key="1">
    <citation type="submission" date="2023-01" db="EMBL/GenBank/DDBJ databases">
        <title>Cultivation and genomic characterization of new, ubiquitous marine nitrite-oxidizing bacteria from the Nitrospirales.</title>
        <authorList>
            <person name="Mueller A.J."/>
            <person name="Daebeler A."/>
            <person name="Herbold C.W."/>
            <person name="Kirkegaard R.H."/>
            <person name="Daims H."/>
        </authorList>
    </citation>
    <scope>NUCLEOTIDE SEQUENCE [LARGE SCALE GENOMIC DNA]</scope>
    <source>
        <strain evidence="11 12">VA</strain>
    </source>
</reference>
<sequence length="804" mass="88764">MTLPQDARDSRRWWSDLLAVWRDTRQIVLTAQIAAIYAAILIPFKAGIPIVPGFVELRPANAIPIVASLLFGPAAAWGAGIGNVIGDCFGTLGPASFFGLLGNFIFGYLPYVLWGHLGWFSSGHPPLGKSWRQMMEYGVVCVIASAACAGMIAWGVEWLGLLPFVILAPAIFLNNVVMGLFLGPPLLGFLYPRVQRWRLRYEDIRESDSSHFHPSQTLRSYESMASEKANDHLDDAIVDCRGLSFQYASGSAPVLRNVSFSLASGELVVLLGRSGSGKSTLCYACNGLIPHMIHGIFSGTFRVKGRGTVDDPVWKQAGRVGMVFQDFDTQLVATTVEGELLHPLEYRDPLLSSDEVRRRVVHALSQIGLGDCAHRDPMRMSGGQRQRLVMASVLVQEPALLVLDEPGSDYDPAGRAQLREVLRNIRQDGITVLMTEHDDGYLLQADRVLVLDQEQIVWEGKPEALLRQPRLMRNYGLRPFPLTECFEEWGVEHSPISVEEAWTQAEVLNLRLSPPAAVLDDSIRLGHLPERKSTMALPLIQVDNISFRYEEQMVLDEVSFTIRPGDFLALLGQNGSGKSTLARLLNGLLIPTHGTIVVDGMDTRTTSMNELARRVGLVFQNPDHQIFADTVWEEVAFSAKNMGCTSDEIVDRVQESLAAVGLPFEGSRDLDPFSLRKGERQRIAVASVLATRPAVLIVDEPTTGLDPDETDRMMAMICRLNQQGHTIVMITHSMGLVAAYARRCLLIHNGRILADGTPREVFADPGLIQSASLEIPAISRFSQRWGQTLLTVEEVKASCRPDFP</sequence>
<dbReference type="InterPro" id="IPR017871">
    <property type="entry name" value="ABC_transporter-like_CS"/>
</dbReference>
<keyword evidence="8 9" id="KW-0472">Membrane</keyword>
<dbReference type="SMART" id="SM00382">
    <property type="entry name" value="AAA"/>
    <property type="match status" value="2"/>
</dbReference>
<dbReference type="EMBL" id="CP116967">
    <property type="protein sequence ID" value="WNM58443.1"/>
    <property type="molecule type" value="Genomic_DNA"/>
</dbReference>
<keyword evidence="5" id="KW-0547">Nucleotide-binding</keyword>
<accession>A0AA96GGG5</accession>
<dbReference type="GO" id="GO:0042626">
    <property type="term" value="F:ATPase-coupled transmembrane transporter activity"/>
    <property type="evidence" value="ECO:0007669"/>
    <property type="project" value="TreeGrafter"/>
</dbReference>
<evidence type="ECO:0000256" key="4">
    <source>
        <dbReference type="ARBA" id="ARBA00022475"/>
    </source>
</evidence>
<feature type="domain" description="ABC transporter" evidence="10">
    <location>
        <begin position="540"/>
        <end position="774"/>
    </location>
</feature>
<dbReference type="PROSITE" id="PS00211">
    <property type="entry name" value="ABC_TRANSPORTER_1"/>
    <property type="match status" value="1"/>
</dbReference>
<evidence type="ECO:0000256" key="7">
    <source>
        <dbReference type="ARBA" id="ARBA00022967"/>
    </source>
</evidence>
<dbReference type="PANTHER" id="PTHR43553:SF21">
    <property type="entry name" value="ABC TRANSPORTER ATP-BINDING PROTEIN MA_1418-RELATED"/>
    <property type="match status" value="1"/>
</dbReference>
<dbReference type="Proteomes" id="UP001302719">
    <property type="component" value="Chromosome"/>
</dbReference>
<dbReference type="InterPro" id="IPR010387">
    <property type="entry name" value="QueT"/>
</dbReference>
<comment type="similarity">
    <text evidence="2">Belongs to the ABC transporter superfamily.</text>
</comment>
<dbReference type="InterPro" id="IPR003593">
    <property type="entry name" value="AAA+_ATPase"/>
</dbReference>
<proteinExistence type="inferred from homology"/>
<dbReference type="AlphaFoldDB" id="A0AA96GGG5"/>
<dbReference type="Pfam" id="PF06177">
    <property type="entry name" value="QueT"/>
    <property type="match status" value="1"/>
</dbReference>
<keyword evidence="6" id="KW-0067">ATP-binding</keyword>
<evidence type="ECO:0000313" key="12">
    <source>
        <dbReference type="Proteomes" id="UP001302719"/>
    </source>
</evidence>
<evidence type="ECO:0000256" key="1">
    <source>
        <dbReference type="ARBA" id="ARBA00004236"/>
    </source>
</evidence>
<keyword evidence="9" id="KW-0812">Transmembrane</keyword>
<protein>
    <submittedName>
        <fullName evidence="11">Energy-coupling factor transporter ATPase</fullName>
    </submittedName>
</protein>
<dbReference type="GO" id="GO:0016887">
    <property type="term" value="F:ATP hydrolysis activity"/>
    <property type="evidence" value="ECO:0007669"/>
    <property type="project" value="InterPro"/>
</dbReference>
<keyword evidence="4" id="KW-1003">Cell membrane</keyword>
<evidence type="ECO:0000256" key="2">
    <source>
        <dbReference type="ARBA" id="ARBA00005417"/>
    </source>
</evidence>
<dbReference type="NCBIfam" id="NF010167">
    <property type="entry name" value="PRK13648.1"/>
    <property type="match status" value="2"/>
</dbReference>
<dbReference type="InterPro" id="IPR050095">
    <property type="entry name" value="ECF_ABC_transporter_ATP-bd"/>
</dbReference>
<gene>
    <name evidence="11" type="ORF">PP769_01390</name>
</gene>
<feature type="domain" description="ABC transporter" evidence="10">
    <location>
        <begin position="238"/>
        <end position="478"/>
    </location>
</feature>
<dbReference type="GO" id="GO:0005524">
    <property type="term" value="F:ATP binding"/>
    <property type="evidence" value="ECO:0007669"/>
    <property type="project" value="UniProtKB-KW"/>
</dbReference>
<dbReference type="Pfam" id="PF00005">
    <property type="entry name" value="ABC_tran"/>
    <property type="match status" value="2"/>
</dbReference>
<feature type="transmembrane region" description="Helical" evidence="9">
    <location>
        <begin position="27"/>
        <end position="48"/>
    </location>
</feature>
<evidence type="ECO:0000256" key="3">
    <source>
        <dbReference type="ARBA" id="ARBA00022448"/>
    </source>
</evidence>
<dbReference type="PANTHER" id="PTHR43553">
    <property type="entry name" value="HEAVY METAL TRANSPORTER"/>
    <property type="match status" value="1"/>
</dbReference>
<evidence type="ECO:0000256" key="9">
    <source>
        <dbReference type="SAM" id="Phobius"/>
    </source>
</evidence>
<name>A0AA96GGG5_9BACT</name>
<feature type="transmembrane region" description="Helical" evidence="9">
    <location>
        <begin position="97"/>
        <end position="117"/>
    </location>
</feature>
<dbReference type="GO" id="GO:0043190">
    <property type="term" value="C:ATP-binding cassette (ABC) transporter complex"/>
    <property type="evidence" value="ECO:0007669"/>
    <property type="project" value="TreeGrafter"/>
</dbReference>
<evidence type="ECO:0000313" key="11">
    <source>
        <dbReference type="EMBL" id="WNM58443.1"/>
    </source>
</evidence>
<keyword evidence="7" id="KW-1278">Translocase</keyword>
<organism evidence="11 12">
    <name type="scientific">Candidatus Nitrospira allomarina</name>
    <dbReference type="NCBI Taxonomy" id="3020900"/>
    <lineage>
        <taxon>Bacteria</taxon>
        <taxon>Pseudomonadati</taxon>
        <taxon>Nitrospirota</taxon>
        <taxon>Nitrospiria</taxon>
        <taxon>Nitrospirales</taxon>
        <taxon>Nitrospiraceae</taxon>
        <taxon>Nitrospira</taxon>
    </lineage>
</organism>
<dbReference type="RefSeq" id="WP_312644268.1">
    <property type="nucleotide sequence ID" value="NZ_CP116967.1"/>
</dbReference>
<feature type="transmembrane region" description="Helical" evidence="9">
    <location>
        <begin position="60"/>
        <end position="85"/>
    </location>
</feature>
<dbReference type="CDD" id="cd03225">
    <property type="entry name" value="ABC_cobalt_CbiO_domain1"/>
    <property type="match status" value="2"/>
</dbReference>
<keyword evidence="3" id="KW-0813">Transport</keyword>
<dbReference type="InterPro" id="IPR027417">
    <property type="entry name" value="P-loop_NTPase"/>
</dbReference>
<dbReference type="InterPro" id="IPR003439">
    <property type="entry name" value="ABC_transporter-like_ATP-bd"/>
</dbReference>
<dbReference type="Gene3D" id="1.10.1760.20">
    <property type="match status" value="1"/>
</dbReference>
<comment type="subcellular location">
    <subcellularLocation>
        <location evidence="1">Cell membrane</location>
    </subcellularLocation>
</comment>
<evidence type="ECO:0000256" key="8">
    <source>
        <dbReference type="ARBA" id="ARBA00023136"/>
    </source>
</evidence>
<feature type="transmembrane region" description="Helical" evidence="9">
    <location>
        <begin position="137"/>
        <end position="156"/>
    </location>
</feature>
<keyword evidence="9" id="KW-1133">Transmembrane helix</keyword>
<dbReference type="KEGG" id="nall:PP769_01390"/>